<gene>
    <name evidence="2" type="ORF">AVEN_121118_1</name>
</gene>
<feature type="compositionally biased region" description="Polar residues" evidence="1">
    <location>
        <begin position="1"/>
        <end position="13"/>
    </location>
</feature>
<feature type="region of interest" description="Disordered" evidence="1">
    <location>
        <begin position="1"/>
        <end position="24"/>
    </location>
</feature>
<dbReference type="EMBL" id="BGPR01005006">
    <property type="protein sequence ID" value="GBN05863.1"/>
    <property type="molecule type" value="Genomic_DNA"/>
</dbReference>
<protein>
    <submittedName>
        <fullName evidence="2">Uncharacterized protein</fullName>
    </submittedName>
</protein>
<keyword evidence="3" id="KW-1185">Reference proteome</keyword>
<accession>A0A4Y2KWG3</accession>
<comment type="caution">
    <text evidence="2">The sequence shown here is derived from an EMBL/GenBank/DDBJ whole genome shotgun (WGS) entry which is preliminary data.</text>
</comment>
<proteinExistence type="predicted"/>
<dbReference type="Proteomes" id="UP000499080">
    <property type="component" value="Unassembled WGS sequence"/>
</dbReference>
<sequence length="165" mass="18266">MKRQNSFDVSNPAGSGRIDGNPAGSDRIEIGAGLQSLGATVLVEMGTIMVVREYKPRQFSIEGCHSPFYTILCTSSRSIARYEMGFSSGPPSTVPMITGLMKPSSVFTNSSNSLSVSRVSKILSTNIRCGRAVFPTSYSYKRRTLRLYFVLAFWKQSQYQRKHMG</sequence>
<evidence type="ECO:0000313" key="3">
    <source>
        <dbReference type="Proteomes" id="UP000499080"/>
    </source>
</evidence>
<dbReference type="AlphaFoldDB" id="A0A4Y2KWG3"/>
<organism evidence="2 3">
    <name type="scientific">Araneus ventricosus</name>
    <name type="common">Orbweaver spider</name>
    <name type="synonym">Epeira ventricosa</name>
    <dbReference type="NCBI Taxonomy" id="182803"/>
    <lineage>
        <taxon>Eukaryota</taxon>
        <taxon>Metazoa</taxon>
        <taxon>Ecdysozoa</taxon>
        <taxon>Arthropoda</taxon>
        <taxon>Chelicerata</taxon>
        <taxon>Arachnida</taxon>
        <taxon>Araneae</taxon>
        <taxon>Araneomorphae</taxon>
        <taxon>Entelegynae</taxon>
        <taxon>Araneoidea</taxon>
        <taxon>Araneidae</taxon>
        <taxon>Araneus</taxon>
    </lineage>
</organism>
<evidence type="ECO:0000256" key="1">
    <source>
        <dbReference type="SAM" id="MobiDB-lite"/>
    </source>
</evidence>
<reference evidence="2 3" key="1">
    <citation type="journal article" date="2019" name="Sci. Rep.">
        <title>Orb-weaving spider Araneus ventricosus genome elucidates the spidroin gene catalogue.</title>
        <authorList>
            <person name="Kono N."/>
            <person name="Nakamura H."/>
            <person name="Ohtoshi R."/>
            <person name="Moran D.A.P."/>
            <person name="Shinohara A."/>
            <person name="Yoshida Y."/>
            <person name="Fujiwara M."/>
            <person name="Mori M."/>
            <person name="Tomita M."/>
            <person name="Arakawa K."/>
        </authorList>
    </citation>
    <scope>NUCLEOTIDE SEQUENCE [LARGE SCALE GENOMIC DNA]</scope>
</reference>
<name>A0A4Y2KWG3_ARAVE</name>
<evidence type="ECO:0000313" key="2">
    <source>
        <dbReference type="EMBL" id="GBN05863.1"/>
    </source>
</evidence>